<dbReference type="GeneID" id="103254139"/>
<dbReference type="Proteomes" id="UP000189704">
    <property type="component" value="Unplaced"/>
</dbReference>
<dbReference type="KEGG" id="csyr:103254139"/>
<dbReference type="InterPro" id="IPR045145">
    <property type="entry name" value="PTHR15271"/>
</dbReference>
<dbReference type="OrthoDB" id="71227at2759"/>
<dbReference type="RefSeq" id="XP_021565334.1">
    <property type="nucleotide sequence ID" value="XM_021709659.1"/>
</dbReference>
<dbReference type="GO" id="GO:0006281">
    <property type="term" value="P:DNA repair"/>
    <property type="evidence" value="ECO:0007669"/>
    <property type="project" value="UniProtKB-KW"/>
</dbReference>
<keyword evidence="5" id="KW-0234">DNA repair</keyword>
<evidence type="ECO:0000256" key="7">
    <source>
        <dbReference type="SAM" id="MobiDB-lite"/>
    </source>
</evidence>
<accession>A0A3Q0DLG9</accession>
<dbReference type="GO" id="GO:0006334">
    <property type="term" value="P:nucleosome assembly"/>
    <property type="evidence" value="ECO:0007669"/>
    <property type="project" value="TreeGrafter"/>
</dbReference>
<dbReference type="PANTHER" id="PTHR15271:SF4">
    <property type="entry name" value="CHROMATIN ASSEMBLY FACTOR 1 SUBUNIT B"/>
    <property type="match status" value="1"/>
</dbReference>
<keyword evidence="10" id="KW-1185">Reference proteome</keyword>
<evidence type="ECO:0000313" key="11">
    <source>
        <dbReference type="RefSeq" id="XP_021565334.1"/>
    </source>
</evidence>
<keyword evidence="3" id="KW-0677">Repeat</keyword>
<evidence type="ECO:0000259" key="9">
    <source>
        <dbReference type="Pfam" id="PF24105"/>
    </source>
</evidence>
<reference evidence="11" key="1">
    <citation type="submission" date="2025-08" db="UniProtKB">
        <authorList>
            <consortium name="RefSeq"/>
        </authorList>
    </citation>
    <scope>IDENTIFICATION</scope>
</reference>
<organism evidence="10 11">
    <name type="scientific">Carlito syrichta</name>
    <name type="common">Philippine tarsier</name>
    <name type="synonym">Tarsius syrichta</name>
    <dbReference type="NCBI Taxonomy" id="1868482"/>
    <lineage>
        <taxon>Eukaryota</taxon>
        <taxon>Metazoa</taxon>
        <taxon>Chordata</taxon>
        <taxon>Craniata</taxon>
        <taxon>Vertebrata</taxon>
        <taxon>Euteleostomi</taxon>
        <taxon>Mammalia</taxon>
        <taxon>Eutheria</taxon>
        <taxon>Euarchontoglires</taxon>
        <taxon>Primates</taxon>
        <taxon>Haplorrhini</taxon>
        <taxon>Tarsiiformes</taxon>
        <taxon>Tarsiidae</taxon>
        <taxon>Carlito</taxon>
    </lineage>
</organism>
<feature type="region of interest" description="Disordered" evidence="7">
    <location>
        <begin position="140"/>
        <end position="237"/>
    </location>
</feature>
<evidence type="ECO:0000256" key="4">
    <source>
        <dbReference type="ARBA" id="ARBA00022763"/>
    </source>
</evidence>
<dbReference type="PANTHER" id="PTHR15271">
    <property type="entry name" value="CHROMATIN ASSEMBLY FACTOR 1 SUBUNIT B"/>
    <property type="match status" value="1"/>
</dbReference>
<evidence type="ECO:0000256" key="3">
    <source>
        <dbReference type="ARBA" id="ARBA00022737"/>
    </source>
</evidence>
<dbReference type="STRING" id="1868482.ENSTSYP00000006955"/>
<feature type="compositionally biased region" description="Basic and acidic residues" evidence="7">
    <location>
        <begin position="295"/>
        <end position="306"/>
    </location>
</feature>
<feature type="compositionally biased region" description="Polar residues" evidence="7">
    <location>
        <begin position="173"/>
        <end position="185"/>
    </location>
</feature>
<feature type="domain" description="Chromatin assembly factor 1 subunit B C-terminal" evidence="8">
    <location>
        <begin position="164"/>
        <end position="303"/>
    </location>
</feature>
<feature type="region of interest" description="Disordered" evidence="7">
    <location>
        <begin position="258"/>
        <end position="313"/>
    </location>
</feature>
<feature type="domain" description="CAF1B/HIR1 beta-propeller" evidence="9">
    <location>
        <begin position="1"/>
        <end position="134"/>
    </location>
</feature>
<dbReference type="GO" id="GO:0006335">
    <property type="term" value="P:DNA replication-dependent chromatin assembly"/>
    <property type="evidence" value="ECO:0007669"/>
    <property type="project" value="InterPro"/>
</dbReference>
<dbReference type="Pfam" id="PF15512">
    <property type="entry name" value="CAF-1_p60_C"/>
    <property type="match status" value="1"/>
</dbReference>
<gene>
    <name evidence="11" type="primary">LOC103254139</name>
</gene>
<feature type="compositionally biased region" description="Low complexity" evidence="7">
    <location>
        <begin position="188"/>
        <end position="199"/>
    </location>
</feature>
<dbReference type="AlphaFoldDB" id="A0A3Q0DLG9"/>
<dbReference type="Pfam" id="PF24105">
    <property type="entry name" value="Beta-prop_CAF1B_HIR1"/>
    <property type="match status" value="1"/>
</dbReference>
<evidence type="ECO:0000256" key="5">
    <source>
        <dbReference type="ARBA" id="ARBA00023204"/>
    </source>
</evidence>
<feature type="compositionally biased region" description="Low complexity" evidence="7">
    <location>
        <begin position="263"/>
        <end position="280"/>
    </location>
</feature>
<dbReference type="InterPro" id="IPR029129">
    <property type="entry name" value="CAF1_p60_C"/>
</dbReference>
<dbReference type="InterPro" id="IPR055410">
    <property type="entry name" value="Beta-prop_CAF1B_HIR1"/>
</dbReference>
<dbReference type="SUPFAM" id="SSF50978">
    <property type="entry name" value="WD40 repeat-like"/>
    <property type="match status" value="1"/>
</dbReference>
<sequence length="313" mass="34061">GCVESGENVTNTTYVFSRKNLKRPIAHLPCPGKATLAVRCCPVYFELRPVVEADRSSQEPGVELISLPYRLVFAVASEDSVLLYDTQQPFPFGYVSNIHYHTLSDISWSSDGAFLAISSTDGYCSFVTFEKDELGIPLKEKPVLSMRTPDTTKKTKSQTHQGSSPGPRLVEGTPTSRTQDPSSPCTTPPQARQSPAPAAIKDTPSIPPGIKSSLPGPSEEKTLQPSSQNMKAHPSRRVTLNTLQAWSKTTPRRINLIPLKTDTSPNSVPTSVISTPSTEEIQSEMPGDSQSSPPELKRPRMDENKGNAESLDP</sequence>
<name>A0A3Q0DLG9_CARSF</name>
<evidence type="ECO:0000259" key="8">
    <source>
        <dbReference type="Pfam" id="PF15512"/>
    </source>
</evidence>
<evidence type="ECO:0000256" key="1">
    <source>
        <dbReference type="ARBA" id="ARBA00004123"/>
    </source>
</evidence>
<evidence type="ECO:0000256" key="6">
    <source>
        <dbReference type="ARBA" id="ARBA00023242"/>
    </source>
</evidence>
<proteinExistence type="predicted"/>
<keyword evidence="4" id="KW-0227">DNA damage</keyword>
<feature type="non-terminal residue" evidence="11">
    <location>
        <position position="1"/>
    </location>
</feature>
<protein>
    <submittedName>
        <fullName evidence="11">Chromatin assembly factor 1 subunit B</fullName>
    </submittedName>
</protein>
<keyword evidence="6" id="KW-0539">Nucleus</keyword>
<dbReference type="GO" id="GO:0005634">
    <property type="term" value="C:nucleus"/>
    <property type="evidence" value="ECO:0007669"/>
    <property type="project" value="UniProtKB-SubCell"/>
</dbReference>
<comment type="subcellular location">
    <subcellularLocation>
        <location evidence="1">Nucleus</location>
    </subcellularLocation>
</comment>
<evidence type="ECO:0000313" key="10">
    <source>
        <dbReference type="Proteomes" id="UP000189704"/>
    </source>
</evidence>
<keyword evidence="2" id="KW-0853">WD repeat</keyword>
<evidence type="ECO:0000256" key="2">
    <source>
        <dbReference type="ARBA" id="ARBA00022574"/>
    </source>
</evidence>
<dbReference type="InterPro" id="IPR036322">
    <property type="entry name" value="WD40_repeat_dom_sf"/>
</dbReference>
<dbReference type="GO" id="GO:0033186">
    <property type="term" value="C:CAF-1 complex"/>
    <property type="evidence" value="ECO:0007669"/>
    <property type="project" value="TreeGrafter"/>
</dbReference>